<accession>A0A0M3JVE3</accession>
<dbReference type="OrthoDB" id="6224010at2759"/>
<sequence>MGEPQLLKTDDLHNLREGEIFTDQETGKKYRVRKTVLPQYSTAGPFGLGEPDDRTLRRIEADVIIPNRMNAVIEKVDCKDRYMDLVTCLRNDGAVRGLHSCKEVLAVFNACKAERFQDPVFRERMTEEYLNERSEARRTGKTAKERKLDEYREWKRRNNAS</sequence>
<dbReference type="InterPro" id="IPR013892">
    <property type="entry name" value="Cyt_c_biogenesis_Cmc1-like"/>
</dbReference>
<proteinExistence type="inferred from homology"/>
<comment type="similarity">
    <text evidence="1 3">Belongs to the CMC family.</text>
</comment>
<gene>
    <name evidence="4" type="ORF">ASIM_LOCUS11660</name>
</gene>
<evidence type="ECO:0000256" key="3">
    <source>
        <dbReference type="RuleBase" id="RU364104"/>
    </source>
</evidence>
<keyword evidence="2" id="KW-1015">Disulfide bond</keyword>
<keyword evidence="5" id="KW-1185">Reference proteome</keyword>
<evidence type="ECO:0000313" key="5">
    <source>
        <dbReference type="Proteomes" id="UP000267096"/>
    </source>
</evidence>
<evidence type="ECO:0000256" key="1">
    <source>
        <dbReference type="ARBA" id="ARBA00007347"/>
    </source>
</evidence>
<reference evidence="4 5" key="2">
    <citation type="submission" date="2018-11" db="EMBL/GenBank/DDBJ databases">
        <authorList>
            <consortium name="Pathogen Informatics"/>
        </authorList>
    </citation>
    <scope>NUCLEOTIDE SEQUENCE [LARGE SCALE GENOMIC DNA]</scope>
</reference>
<dbReference type="Pfam" id="PF08583">
    <property type="entry name" value="Cmc1"/>
    <property type="match status" value="1"/>
</dbReference>
<name>A0A0M3JVE3_ANISI</name>
<comment type="subcellular location">
    <subcellularLocation>
        <location evidence="3">Mitochondrion</location>
    </subcellularLocation>
</comment>
<dbReference type="WBParaSite" id="ASIM_0001219401-mRNA-1">
    <property type="protein sequence ID" value="ASIM_0001219401-mRNA-1"/>
    <property type="gene ID" value="ASIM_0001219401"/>
</dbReference>
<dbReference type="EMBL" id="UYRR01031091">
    <property type="protein sequence ID" value="VDK45544.1"/>
    <property type="molecule type" value="Genomic_DNA"/>
</dbReference>
<protein>
    <recommendedName>
        <fullName evidence="3">COX assembly mitochondrial protein</fullName>
    </recommendedName>
</protein>
<dbReference type="AlphaFoldDB" id="A0A0M3JVE3"/>
<evidence type="ECO:0000313" key="6">
    <source>
        <dbReference type="WBParaSite" id="ASIM_0001219401-mRNA-1"/>
    </source>
</evidence>
<keyword evidence="3" id="KW-0496">Mitochondrion</keyword>
<dbReference type="Proteomes" id="UP000267096">
    <property type="component" value="Unassembled WGS sequence"/>
</dbReference>
<evidence type="ECO:0000313" key="4">
    <source>
        <dbReference type="EMBL" id="VDK45544.1"/>
    </source>
</evidence>
<evidence type="ECO:0000256" key="2">
    <source>
        <dbReference type="ARBA" id="ARBA00023157"/>
    </source>
</evidence>
<dbReference type="GO" id="GO:0005739">
    <property type="term" value="C:mitochondrion"/>
    <property type="evidence" value="ECO:0007669"/>
    <property type="project" value="UniProtKB-SubCell"/>
</dbReference>
<organism evidence="6">
    <name type="scientific">Anisakis simplex</name>
    <name type="common">Herring worm</name>
    <dbReference type="NCBI Taxonomy" id="6269"/>
    <lineage>
        <taxon>Eukaryota</taxon>
        <taxon>Metazoa</taxon>
        <taxon>Ecdysozoa</taxon>
        <taxon>Nematoda</taxon>
        <taxon>Chromadorea</taxon>
        <taxon>Rhabditida</taxon>
        <taxon>Spirurina</taxon>
        <taxon>Ascaridomorpha</taxon>
        <taxon>Ascaridoidea</taxon>
        <taxon>Anisakidae</taxon>
        <taxon>Anisakis</taxon>
        <taxon>Anisakis simplex complex</taxon>
    </lineage>
</organism>
<reference evidence="6" key="1">
    <citation type="submission" date="2017-02" db="UniProtKB">
        <authorList>
            <consortium name="WormBaseParasite"/>
        </authorList>
    </citation>
    <scope>IDENTIFICATION</scope>
</reference>